<protein>
    <submittedName>
        <fullName evidence="1">Uncharacterized protein</fullName>
    </submittedName>
</protein>
<reference evidence="1" key="2">
    <citation type="journal article" date="2015" name="Fish Shellfish Immunol.">
        <title>Early steps in the European eel (Anguilla anguilla)-Vibrio vulnificus interaction in the gills: Role of the RtxA13 toxin.</title>
        <authorList>
            <person name="Callol A."/>
            <person name="Pajuelo D."/>
            <person name="Ebbesson L."/>
            <person name="Teles M."/>
            <person name="MacKenzie S."/>
            <person name="Amaro C."/>
        </authorList>
    </citation>
    <scope>NUCLEOTIDE SEQUENCE</scope>
</reference>
<dbReference type="EMBL" id="GBXM01099939">
    <property type="protein sequence ID" value="JAH08638.1"/>
    <property type="molecule type" value="Transcribed_RNA"/>
</dbReference>
<sequence length="25" mass="3073">MNIFHLILKMYHKPVLTKTFKHCTK</sequence>
<name>A0A0E9PXM4_ANGAN</name>
<evidence type="ECO:0000313" key="1">
    <source>
        <dbReference type="EMBL" id="JAH08638.1"/>
    </source>
</evidence>
<accession>A0A0E9PXM4</accession>
<organism evidence="1">
    <name type="scientific">Anguilla anguilla</name>
    <name type="common">European freshwater eel</name>
    <name type="synonym">Muraena anguilla</name>
    <dbReference type="NCBI Taxonomy" id="7936"/>
    <lineage>
        <taxon>Eukaryota</taxon>
        <taxon>Metazoa</taxon>
        <taxon>Chordata</taxon>
        <taxon>Craniata</taxon>
        <taxon>Vertebrata</taxon>
        <taxon>Euteleostomi</taxon>
        <taxon>Actinopterygii</taxon>
        <taxon>Neopterygii</taxon>
        <taxon>Teleostei</taxon>
        <taxon>Anguilliformes</taxon>
        <taxon>Anguillidae</taxon>
        <taxon>Anguilla</taxon>
    </lineage>
</organism>
<reference evidence="1" key="1">
    <citation type="submission" date="2014-11" db="EMBL/GenBank/DDBJ databases">
        <authorList>
            <person name="Amaro Gonzalez C."/>
        </authorList>
    </citation>
    <scope>NUCLEOTIDE SEQUENCE</scope>
</reference>
<dbReference type="AlphaFoldDB" id="A0A0E9PXM4"/>
<proteinExistence type="predicted"/>